<keyword evidence="5" id="KW-1185">Reference proteome</keyword>
<evidence type="ECO:0000256" key="2">
    <source>
        <dbReference type="ARBA" id="ARBA00022898"/>
    </source>
</evidence>
<evidence type="ECO:0000256" key="1">
    <source>
        <dbReference type="ARBA" id="ARBA00001933"/>
    </source>
</evidence>
<dbReference type="RefSeq" id="WP_219043776.1">
    <property type="nucleotide sequence ID" value="NZ_JAHWDQ010000003.1"/>
</dbReference>
<dbReference type="PANTHER" id="PTHR43780:SF2">
    <property type="entry name" value="1-AMINOCYCLOPROPANE-1-CARBOXYLATE DEAMINASE-RELATED"/>
    <property type="match status" value="1"/>
</dbReference>
<protein>
    <submittedName>
        <fullName evidence="4">D-cysteine desulfhydrase family protein</fullName>
    </submittedName>
</protein>
<proteinExistence type="predicted"/>
<comment type="cofactor">
    <cofactor evidence="1">
        <name>pyridoxal 5'-phosphate</name>
        <dbReference type="ChEBI" id="CHEBI:597326"/>
    </cofactor>
</comment>
<comment type="caution">
    <text evidence="4">The sequence shown here is derived from an EMBL/GenBank/DDBJ whole genome shotgun (WGS) entry which is preliminary data.</text>
</comment>
<dbReference type="InterPro" id="IPR001926">
    <property type="entry name" value="TrpB-like_PALP"/>
</dbReference>
<dbReference type="EMBL" id="JAHWDQ010000003">
    <property type="protein sequence ID" value="MBW2941536.1"/>
    <property type="molecule type" value="Genomic_DNA"/>
</dbReference>
<feature type="domain" description="Tryptophan synthase beta chain-like PALP" evidence="3">
    <location>
        <begin position="25"/>
        <end position="330"/>
    </location>
</feature>
<reference evidence="4" key="1">
    <citation type="submission" date="2021-07" db="EMBL/GenBank/DDBJ databases">
        <title>Zhongshania sp. CAU 1632 isolated from seawater.</title>
        <authorList>
            <person name="Kim W."/>
        </authorList>
    </citation>
    <scope>NUCLEOTIDE SEQUENCE</scope>
    <source>
        <strain evidence="4">CAU 1632</strain>
    </source>
</reference>
<evidence type="ECO:0000259" key="3">
    <source>
        <dbReference type="Pfam" id="PF00291"/>
    </source>
</evidence>
<dbReference type="PANTHER" id="PTHR43780">
    <property type="entry name" value="1-AMINOCYCLOPROPANE-1-CARBOXYLATE DEAMINASE-RELATED"/>
    <property type="match status" value="1"/>
</dbReference>
<evidence type="ECO:0000313" key="4">
    <source>
        <dbReference type="EMBL" id="MBW2941536.1"/>
    </source>
</evidence>
<keyword evidence="2" id="KW-0663">Pyridoxal phosphate</keyword>
<gene>
    <name evidence="4" type="ORF">KXJ70_12135</name>
</gene>
<dbReference type="Pfam" id="PF00291">
    <property type="entry name" value="PALP"/>
    <property type="match status" value="1"/>
</dbReference>
<accession>A0ABS6VTB0</accession>
<dbReference type="PIRSF" id="PIRSF006278">
    <property type="entry name" value="ACCD_DCysDesulf"/>
    <property type="match status" value="1"/>
</dbReference>
<sequence>MSNNVKKPHVSAQTIVGHIPPRLKLAQLPTPLQPLDRLSQQLGGPRIWIKRDDLTGSVLSGNKVRKLEFNLAQALAEGCDTIITCGGLQSNHCRATALLCAQLGLQCHLVLRGAEVDIPDGNLLLDRLAGAHISYFQAAQYQRELDDILAGIQTSYRDQNKKAFIIPTGASDAIGVWGYVEACAELKQDFIHHNISPKHIICATGSGGTQAGLTAGVHRYGVNAQVWGVNVCDDEAWFIKKVNRDLKDWIQRYQTGTDLESLSVKVIDGYVGAGYALAGKHIFDCIAEVASSEGIILDPVYTAKAFYGMLDQLKKGRFGDSGDIVFIHTGGVFGMFPQREQFEF</sequence>
<organism evidence="4 5">
    <name type="scientific">Zhongshania aquimaris</name>
    <dbReference type="NCBI Taxonomy" id="2857107"/>
    <lineage>
        <taxon>Bacteria</taxon>
        <taxon>Pseudomonadati</taxon>
        <taxon>Pseudomonadota</taxon>
        <taxon>Gammaproteobacteria</taxon>
        <taxon>Cellvibrionales</taxon>
        <taxon>Spongiibacteraceae</taxon>
        <taxon>Zhongshania</taxon>
    </lineage>
</organism>
<name>A0ABS6VTB0_9GAMM</name>
<dbReference type="InterPro" id="IPR005966">
    <property type="entry name" value="D-Cys_desShydrase"/>
</dbReference>
<evidence type="ECO:0000313" key="5">
    <source>
        <dbReference type="Proteomes" id="UP001166291"/>
    </source>
</evidence>
<dbReference type="Proteomes" id="UP001166291">
    <property type="component" value="Unassembled WGS sequence"/>
</dbReference>
<dbReference type="InterPro" id="IPR027278">
    <property type="entry name" value="ACCD_DCysDesulf"/>
</dbReference>
<dbReference type="NCBIfam" id="TIGR01275">
    <property type="entry name" value="ACC_deam_rel"/>
    <property type="match status" value="1"/>
</dbReference>